<accession>A0ACB8CXF0</accession>
<organism evidence="1 2">
    <name type="scientific">Dermacentor silvarum</name>
    <name type="common">Tick</name>
    <dbReference type="NCBI Taxonomy" id="543639"/>
    <lineage>
        <taxon>Eukaryota</taxon>
        <taxon>Metazoa</taxon>
        <taxon>Ecdysozoa</taxon>
        <taxon>Arthropoda</taxon>
        <taxon>Chelicerata</taxon>
        <taxon>Arachnida</taxon>
        <taxon>Acari</taxon>
        <taxon>Parasitiformes</taxon>
        <taxon>Ixodida</taxon>
        <taxon>Ixodoidea</taxon>
        <taxon>Ixodidae</taxon>
        <taxon>Rhipicephalinae</taxon>
        <taxon>Dermacentor</taxon>
    </lineage>
</organism>
<dbReference type="Proteomes" id="UP000821865">
    <property type="component" value="Chromosome 4"/>
</dbReference>
<name>A0ACB8CXF0_DERSI</name>
<reference evidence="1" key="1">
    <citation type="submission" date="2020-05" db="EMBL/GenBank/DDBJ databases">
        <title>Large-scale comparative analyses of tick genomes elucidate their genetic diversity and vector capacities.</title>
        <authorList>
            <person name="Jia N."/>
            <person name="Wang J."/>
            <person name="Shi W."/>
            <person name="Du L."/>
            <person name="Sun Y."/>
            <person name="Zhan W."/>
            <person name="Jiang J."/>
            <person name="Wang Q."/>
            <person name="Zhang B."/>
            <person name="Ji P."/>
            <person name="Sakyi L.B."/>
            <person name="Cui X."/>
            <person name="Yuan T."/>
            <person name="Jiang B."/>
            <person name="Yang W."/>
            <person name="Lam T.T.-Y."/>
            <person name="Chang Q."/>
            <person name="Ding S."/>
            <person name="Wang X."/>
            <person name="Zhu J."/>
            <person name="Ruan X."/>
            <person name="Zhao L."/>
            <person name="Wei J."/>
            <person name="Que T."/>
            <person name="Du C."/>
            <person name="Cheng J."/>
            <person name="Dai P."/>
            <person name="Han X."/>
            <person name="Huang E."/>
            <person name="Gao Y."/>
            <person name="Liu J."/>
            <person name="Shao H."/>
            <person name="Ye R."/>
            <person name="Li L."/>
            <person name="Wei W."/>
            <person name="Wang X."/>
            <person name="Wang C."/>
            <person name="Yang T."/>
            <person name="Huo Q."/>
            <person name="Li W."/>
            <person name="Guo W."/>
            <person name="Chen H."/>
            <person name="Zhou L."/>
            <person name="Ni X."/>
            <person name="Tian J."/>
            <person name="Zhou Y."/>
            <person name="Sheng Y."/>
            <person name="Liu T."/>
            <person name="Pan Y."/>
            <person name="Xia L."/>
            <person name="Li J."/>
            <person name="Zhao F."/>
            <person name="Cao W."/>
        </authorList>
    </citation>
    <scope>NUCLEOTIDE SEQUENCE</scope>
    <source>
        <strain evidence="1">Dsil-2018</strain>
    </source>
</reference>
<evidence type="ECO:0000313" key="2">
    <source>
        <dbReference type="Proteomes" id="UP000821865"/>
    </source>
</evidence>
<proteinExistence type="predicted"/>
<keyword evidence="2" id="KW-1185">Reference proteome</keyword>
<dbReference type="EMBL" id="CM023473">
    <property type="protein sequence ID" value="KAH7953890.1"/>
    <property type="molecule type" value="Genomic_DNA"/>
</dbReference>
<protein>
    <submittedName>
        <fullName evidence="1">Uncharacterized protein</fullName>
    </submittedName>
</protein>
<sequence length="170" mass="18858">MEKEGLARSLQKLDKQGVSINSITTGINKKLSIASEHRNCGSMLLWSRSIMNHLYFVAAASHGDGDLIVWLSLLNHICNQHNGHEGPFTNCVHGPLDNKKWMTRGYVAKLIVDVMARAGATPHKTSSKEIPSETGTFLTDRYKAPSMKSSLLLTGPDFRMAALREHLKLF</sequence>
<evidence type="ECO:0000313" key="1">
    <source>
        <dbReference type="EMBL" id="KAH7953890.1"/>
    </source>
</evidence>
<gene>
    <name evidence="1" type="ORF">HPB49_013708</name>
</gene>
<comment type="caution">
    <text evidence="1">The sequence shown here is derived from an EMBL/GenBank/DDBJ whole genome shotgun (WGS) entry which is preliminary data.</text>
</comment>